<organism evidence="1 2">
    <name type="scientific">Heterorhabditis bacteriophora</name>
    <name type="common">Entomopathogenic nematode worm</name>
    <dbReference type="NCBI Taxonomy" id="37862"/>
    <lineage>
        <taxon>Eukaryota</taxon>
        <taxon>Metazoa</taxon>
        <taxon>Ecdysozoa</taxon>
        <taxon>Nematoda</taxon>
        <taxon>Chromadorea</taxon>
        <taxon>Rhabditida</taxon>
        <taxon>Rhabditina</taxon>
        <taxon>Rhabditomorpha</taxon>
        <taxon>Strongyloidea</taxon>
        <taxon>Heterorhabditidae</taxon>
        <taxon>Heterorhabditis</taxon>
    </lineage>
</organism>
<accession>A0A1I7WHE4</accession>
<dbReference type="WBParaSite" id="Hba_04415">
    <property type="protein sequence ID" value="Hba_04415"/>
    <property type="gene ID" value="Hba_04415"/>
</dbReference>
<name>A0A1I7WHE4_HETBA</name>
<dbReference type="AlphaFoldDB" id="A0A1I7WHE4"/>
<dbReference type="Proteomes" id="UP000095283">
    <property type="component" value="Unplaced"/>
</dbReference>
<protein>
    <submittedName>
        <fullName evidence="2">Uncharacterized protein</fullName>
    </submittedName>
</protein>
<proteinExistence type="predicted"/>
<evidence type="ECO:0000313" key="2">
    <source>
        <dbReference type="WBParaSite" id="Hba_04415"/>
    </source>
</evidence>
<reference evidence="2" key="1">
    <citation type="submission" date="2016-11" db="UniProtKB">
        <authorList>
            <consortium name="WormBaseParasite"/>
        </authorList>
    </citation>
    <scope>IDENTIFICATION</scope>
</reference>
<evidence type="ECO:0000313" key="1">
    <source>
        <dbReference type="Proteomes" id="UP000095283"/>
    </source>
</evidence>
<keyword evidence="1" id="KW-1185">Reference proteome</keyword>
<sequence>MLYRGFAQVLPSIPLTFFFIQRNDEVIYKISNKSFIIGMNLLFLNTLYDNTKAFYYLCFFLMRYSGTALEAITHFKVGISRI</sequence>